<evidence type="ECO:0000256" key="7">
    <source>
        <dbReference type="ARBA" id="ARBA00023136"/>
    </source>
</evidence>
<comment type="subcellular location">
    <subcellularLocation>
        <location evidence="1">Cell inner membrane</location>
        <topology evidence="1">Multi-pass membrane protein</topology>
    </subcellularLocation>
    <subcellularLocation>
        <location evidence="8">Cell membrane</location>
        <topology evidence="8">Multi-pass membrane protein</topology>
    </subcellularLocation>
</comment>
<sequence>MKRILRLRHWPLWTVFLLVGLALILPFVLPWSHEQIDWDAVRAPAFTGSHIFGTDDIGRDRLARLMAGTQITVMVAVAAALVSLVIGIAWGATAGWIGGRVDEAMMRFVDALYALPFMFIVILLMVIFGRSILLVFVGIGLVEWLTMARVVRGQVMALKERPFILAAEAAGAPPLAIILRHILPNIAGVALAYLMLTIPQVVMVESFLSFLGLGVQEPLTSLGILVKEGADDMDMAPLGLFLPGGVLVLILVCLTIEGERLRDVYS</sequence>
<evidence type="ECO:0000259" key="9">
    <source>
        <dbReference type="PROSITE" id="PS50928"/>
    </source>
</evidence>
<dbReference type="PANTHER" id="PTHR43386:SF2">
    <property type="entry name" value="OLIGOPEPTIDE TRANSPORT SYSTEM PERMEASE PROTEIN OPPC"/>
    <property type="match status" value="1"/>
</dbReference>
<dbReference type="STRING" id="1123272.SAMN02745824_1233"/>
<dbReference type="InterPro" id="IPR000515">
    <property type="entry name" value="MetI-like"/>
</dbReference>
<evidence type="ECO:0000256" key="6">
    <source>
        <dbReference type="ARBA" id="ARBA00022989"/>
    </source>
</evidence>
<keyword evidence="3" id="KW-1003">Cell membrane</keyword>
<dbReference type="AlphaFoldDB" id="A0A1N6CY63"/>
<feature type="transmembrane region" description="Helical" evidence="8">
    <location>
        <begin position="235"/>
        <end position="256"/>
    </location>
</feature>
<keyword evidence="2 8" id="KW-0813">Transport</keyword>
<dbReference type="RefSeq" id="WP_074204180.1">
    <property type="nucleotide sequence ID" value="NZ_FSQW01000001.1"/>
</dbReference>
<keyword evidence="4" id="KW-0997">Cell inner membrane</keyword>
<evidence type="ECO:0000256" key="2">
    <source>
        <dbReference type="ARBA" id="ARBA00022448"/>
    </source>
</evidence>
<feature type="transmembrane region" description="Helical" evidence="8">
    <location>
        <begin position="71"/>
        <end position="99"/>
    </location>
</feature>
<proteinExistence type="inferred from homology"/>
<reference evidence="11" key="1">
    <citation type="submission" date="2016-11" db="EMBL/GenBank/DDBJ databases">
        <authorList>
            <person name="Varghese N."/>
            <person name="Submissions S."/>
        </authorList>
    </citation>
    <scope>NUCLEOTIDE SEQUENCE [LARGE SCALE GENOMIC DNA]</scope>
    <source>
        <strain evidence="11">DSM 22363</strain>
    </source>
</reference>
<feature type="transmembrane region" description="Helical" evidence="8">
    <location>
        <begin position="111"/>
        <end position="142"/>
    </location>
</feature>
<name>A0A1N6CY63_9SPHN</name>
<accession>A0A1N6CY63</accession>
<dbReference type="CDD" id="cd06261">
    <property type="entry name" value="TM_PBP2"/>
    <property type="match status" value="1"/>
</dbReference>
<dbReference type="GO" id="GO:0005886">
    <property type="term" value="C:plasma membrane"/>
    <property type="evidence" value="ECO:0007669"/>
    <property type="project" value="UniProtKB-SubCell"/>
</dbReference>
<dbReference type="GO" id="GO:0055085">
    <property type="term" value="P:transmembrane transport"/>
    <property type="evidence" value="ECO:0007669"/>
    <property type="project" value="InterPro"/>
</dbReference>
<dbReference type="Pfam" id="PF00528">
    <property type="entry name" value="BPD_transp_1"/>
    <property type="match status" value="1"/>
</dbReference>
<dbReference type="Proteomes" id="UP000185192">
    <property type="component" value="Unassembled WGS sequence"/>
</dbReference>
<dbReference type="InterPro" id="IPR035906">
    <property type="entry name" value="MetI-like_sf"/>
</dbReference>
<dbReference type="EMBL" id="FSQW01000001">
    <property type="protein sequence ID" value="SIN63427.1"/>
    <property type="molecule type" value="Genomic_DNA"/>
</dbReference>
<dbReference type="PANTHER" id="PTHR43386">
    <property type="entry name" value="OLIGOPEPTIDE TRANSPORT SYSTEM PERMEASE PROTEIN APPC"/>
    <property type="match status" value="1"/>
</dbReference>
<evidence type="ECO:0000313" key="11">
    <source>
        <dbReference type="Proteomes" id="UP000185192"/>
    </source>
</evidence>
<feature type="domain" description="ABC transmembrane type-1" evidence="9">
    <location>
        <begin position="69"/>
        <end position="259"/>
    </location>
</feature>
<feature type="transmembrane region" description="Helical" evidence="8">
    <location>
        <begin position="191"/>
        <end position="215"/>
    </location>
</feature>
<keyword evidence="5 8" id="KW-0812">Transmembrane</keyword>
<evidence type="ECO:0000256" key="3">
    <source>
        <dbReference type="ARBA" id="ARBA00022475"/>
    </source>
</evidence>
<keyword evidence="11" id="KW-1185">Reference proteome</keyword>
<dbReference type="OrthoDB" id="9766870at2"/>
<dbReference type="SUPFAM" id="SSF161098">
    <property type="entry name" value="MetI-like"/>
    <property type="match status" value="1"/>
</dbReference>
<evidence type="ECO:0000256" key="4">
    <source>
        <dbReference type="ARBA" id="ARBA00022519"/>
    </source>
</evidence>
<evidence type="ECO:0000256" key="5">
    <source>
        <dbReference type="ARBA" id="ARBA00022692"/>
    </source>
</evidence>
<keyword evidence="6 8" id="KW-1133">Transmembrane helix</keyword>
<feature type="transmembrane region" description="Helical" evidence="8">
    <location>
        <begin position="12"/>
        <end position="29"/>
    </location>
</feature>
<dbReference type="PROSITE" id="PS50928">
    <property type="entry name" value="ABC_TM1"/>
    <property type="match status" value="1"/>
</dbReference>
<evidence type="ECO:0000313" key="10">
    <source>
        <dbReference type="EMBL" id="SIN63427.1"/>
    </source>
</evidence>
<evidence type="ECO:0000256" key="1">
    <source>
        <dbReference type="ARBA" id="ARBA00004429"/>
    </source>
</evidence>
<keyword evidence="7 8" id="KW-0472">Membrane</keyword>
<comment type="similarity">
    <text evidence="8">Belongs to the binding-protein-dependent transport system permease family.</text>
</comment>
<organism evidence="10 11">
    <name type="scientific">Parasphingorhabdus marina DSM 22363</name>
    <dbReference type="NCBI Taxonomy" id="1123272"/>
    <lineage>
        <taxon>Bacteria</taxon>
        <taxon>Pseudomonadati</taxon>
        <taxon>Pseudomonadota</taxon>
        <taxon>Alphaproteobacteria</taxon>
        <taxon>Sphingomonadales</taxon>
        <taxon>Sphingomonadaceae</taxon>
        <taxon>Parasphingorhabdus</taxon>
    </lineage>
</organism>
<dbReference type="InterPro" id="IPR050366">
    <property type="entry name" value="BP-dependent_transpt_permease"/>
</dbReference>
<protein>
    <submittedName>
        <fullName evidence="10">Oligopeptide transport system permease protein</fullName>
    </submittedName>
</protein>
<gene>
    <name evidence="10" type="ORF">SAMN02745824_1233</name>
</gene>
<evidence type="ECO:0000256" key="8">
    <source>
        <dbReference type="RuleBase" id="RU363032"/>
    </source>
</evidence>
<dbReference type="Gene3D" id="1.10.3720.10">
    <property type="entry name" value="MetI-like"/>
    <property type="match status" value="1"/>
</dbReference>